<evidence type="ECO:0000313" key="4">
    <source>
        <dbReference type="EMBL" id="PNP84975.1"/>
    </source>
</evidence>
<accession>A0A2K0WRS2</accession>
<dbReference type="PANTHER" id="PTHR37534">
    <property type="entry name" value="TRANSCRIPTIONAL ACTIVATOR PROTEIN UGA3"/>
    <property type="match status" value="1"/>
</dbReference>
<dbReference type="GO" id="GO:0005634">
    <property type="term" value="C:nucleus"/>
    <property type="evidence" value="ECO:0007669"/>
    <property type="project" value="UniProtKB-SubCell"/>
</dbReference>
<dbReference type="InterPro" id="IPR001138">
    <property type="entry name" value="Zn2Cys6_DnaBD"/>
</dbReference>
<evidence type="ECO:0000259" key="3">
    <source>
        <dbReference type="PROSITE" id="PS50048"/>
    </source>
</evidence>
<keyword evidence="2" id="KW-0539">Nucleus</keyword>
<dbReference type="AlphaFoldDB" id="A0A2K0WRS2"/>
<evidence type="ECO:0000313" key="5">
    <source>
        <dbReference type="Proteomes" id="UP000236664"/>
    </source>
</evidence>
<dbReference type="STRING" id="42673.A0A2K0WRS2"/>
<dbReference type="InterPro" id="IPR036864">
    <property type="entry name" value="Zn2-C6_fun-type_DNA-bd_sf"/>
</dbReference>
<protein>
    <recommendedName>
        <fullName evidence="3">Zn(2)-C6 fungal-type domain-containing protein</fullName>
    </recommendedName>
</protein>
<comment type="subcellular location">
    <subcellularLocation>
        <location evidence="1">Nucleus</location>
    </subcellularLocation>
</comment>
<dbReference type="Pfam" id="PF11951">
    <property type="entry name" value="Fungal_trans_2"/>
    <property type="match status" value="1"/>
</dbReference>
<comment type="caution">
    <text evidence="4">The sequence shown here is derived from an EMBL/GenBank/DDBJ whole genome shotgun (WGS) entry which is preliminary data.</text>
</comment>
<dbReference type="EMBL" id="MTQA01000036">
    <property type="protein sequence ID" value="PNP84975.1"/>
    <property type="molecule type" value="Genomic_DNA"/>
</dbReference>
<evidence type="ECO:0000256" key="2">
    <source>
        <dbReference type="ARBA" id="ARBA00023242"/>
    </source>
</evidence>
<reference evidence="4 5" key="1">
    <citation type="submission" date="2017-06" db="EMBL/GenBank/DDBJ databases">
        <title>Genome of Fusarium nygamai isolate CS10214.</title>
        <authorList>
            <person name="Gardiner D.M."/>
            <person name="Obanor F."/>
            <person name="Kazan K."/>
        </authorList>
    </citation>
    <scope>NUCLEOTIDE SEQUENCE [LARGE SCALE GENOMIC DNA]</scope>
    <source>
        <strain evidence="4 5">CS10214</strain>
    </source>
</reference>
<keyword evidence="5" id="KW-1185">Reference proteome</keyword>
<dbReference type="SMART" id="SM00066">
    <property type="entry name" value="GAL4"/>
    <property type="match status" value="1"/>
</dbReference>
<dbReference type="InterPro" id="IPR021858">
    <property type="entry name" value="Fun_TF"/>
</dbReference>
<dbReference type="PANTHER" id="PTHR37534:SF20">
    <property type="entry name" value="PRO1A C6 ZINK-FINGER PROTEIN"/>
    <property type="match status" value="1"/>
</dbReference>
<organism evidence="4 5">
    <name type="scientific">Gibberella nygamai</name>
    <name type="common">Bean root rot disease fungus</name>
    <name type="synonym">Fusarium nygamai</name>
    <dbReference type="NCBI Taxonomy" id="42673"/>
    <lineage>
        <taxon>Eukaryota</taxon>
        <taxon>Fungi</taxon>
        <taxon>Dikarya</taxon>
        <taxon>Ascomycota</taxon>
        <taxon>Pezizomycotina</taxon>
        <taxon>Sordariomycetes</taxon>
        <taxon>Hypocreomycetidae</taxon>
        <taxon>Hypocreales</taxon>
        <taxon>Nectriaceae</taxon>
        <taxon>Fusarium</taxon>
        <taxon>Fusarium fujikuroi species complex</taxon>
    </lineage>
</organism>
<gene>
    <name evidence="4" type="ORF">FNYG_01672</name>
</gene>
<dbReference type="PROSITE" id="PS50048">
    <property type="entry name" value="ZN2_CY6_FUNGAL_2"/>
    <property type="match status" value="1"/>
</dbReference>
<dbReference type="SUPFAM" id="SSF57701">
    <property type="entry name" value="Zn2/Cys6 DNA-binding domain"/>
    <property type="match status" value="1"/>
</dbReference>
<feature type="domain" description="Zn(2)-C6 fungal-type" evidence="3">
    <location>
        <begin position="6"/>
        <end position="36"/>
    </location>
</feature>
<dbReference type="GO" id="GO:0008270">
    <property type="term" value="F:zinc ion binding"/>
    <property type="evidence" value="ECO:0007669"/>
    <property type="project" value="InterPro"/>
</dbReference>
<dbReference type="OrthoDB" id="3251668at2759"/>
<evidence type="ECO:0000256" key="1">
    <source>
        <dbReference type="ARBA" id="ARBA00004123"/>
    </source>
</evidence>
<sequence length="556" mass="62880">MARIKSCWTCRLRRKKCDQGQPACQTCSALNIQCHYSPDRPDWMDGGAKQDEMARRFKAQVKQGKERHYVQVLNIGSAANAASAERCNVYPDSEHCDPPVWKFEGIPAVDAFQGLDVDFTMIYMDQAFPFLFPFYAPSMIQGGRAWVLDILRHNKTMFHAAMSLSTYFFTLVLSNENMSEYQVCRQNIWTQLEGYANDAIKNLQREVLAMNQQESISLVQRVRAMQSIVQQMFLEMVMAKTNESSMHMAAAISIFEDILEANKVNDRVDMTKIMAQLERPSWAPLTNQRPVWNTEQAALHFYFAVLLWADIVSSTSLQVVPRLRKYYPDLISHDHGGTAIDGLLRMEEYVGCEGWALIAIADTAALDIWKQEEQRNGTLNDEALVNRKEHIEGILRDGLRSLDERCSTQETQSQRIFQRFYRSTDPNHLVKQAAATRIWAHAARIYLAIVTLGWQPDSPSVRESASEVLGLLQELDDPAILHSAVWPFCVAGCVADVSQEKGFRDLVAASGSLRCFGRVGEALGIIECVWSRRGEIGEEWNMAACFGIMGAPVLLL</sequence>
<dbReference type="GO" id="GO:0000981">
    <property type="term" value="F:DNA-binding transcription factor activity, RNA polymerase II-specific"/>
    <property type="evidence" value="ECO:0007669"/>
    <property type="project" value="InterPro"/>
</dbReference>
<dbReference type="Proteomes" id="UP000236664">
    <property type="component" value="Unassembled WGS sequence"/>
</dbReference>
<dbReference type="CDD" id="cd00067">
    <property type="entry name" value="GAL4"/>
    <property type="match status" value="1"/>
</dbReference>
<proteinExistence type="predicted"/>
<name>A0A2K0WRS2_GIBNY</name>
<dbReference type="Pfam" id="PF00172">
    <property type="entry name" value="Zn_clus"/>
    <property type="match status" value="1"/>
</dbReference>
<dbReference type="Gene3D" id="4.10.240.10">
    <property type="entry name" value="Zn(2)-C6 fungal-type DNA-binding domain"/>
    <property type="match status" value="1"/>
</dbReference>
<dbReference type="PROSITE" id="PS00463">
    <property type="entry name" value="ZN2_CY6_FUNGAL_1"/>
    <property type="match status" value="1"/>
</dbReference>